<feature type="domain" description="Acyl-CoA oxidase/dehydrogenase middle" evidence="9">
    <location>
        <begin position="124"/>
        <end position="219"/>
    </location>
</feature>
<evidence type="ECO:0000259" key="8">
    <source>
        <dbReference type="Pfam" id="PF00441"/>
    </source>
</evidence>
<dbReference type="Pfam" id="PF02771">
    <property type="entry name" value="Acyl-CoA_dh_N"/>
    <property type="match status" value="1"/>
</dbReference>
<feature type="compositionally biased region" description="Gly residues" evidence="7">
    <location>
        <begin position="373"/>
        <end position="402"/>
    </location>
</feature>
<comment type="caution">
    <text evidence="11">The sequence shown here is derived from an EMBL/GenBank/DDBJ whole genome shotgun (WGS) entry which is preliminary data.</text>
</comment>
<proteinExistence type="inferred from homology"/>
<evidence type="ECO:0000313" key="11">
    <source>
        <dbReference type="EMBL" id="GHE59279.1"/>
    </source>
</evidence>
<dbReference type="SUPFAM" id="SSF47203">
    <property type="entry name" value="Acyl-CoA dehydrogenase C-terminal domain-like"/>
    <property type="match status" value="1"/>
</dbReference>
<protein>
    <recommendedName>
        <fullName evidence="13">Acyl-CoA dehydrogenase</fullName>
    </recommendedName>
</protein>
<feature type="region of interest" description="Disordered" evidence="7">
    <location>
        <begin position="345"/>
        <end position="403"/>
    </location>
</feature>
<dbReference type="Gene3D" id="1.10.540.10">
    <property type="entry name" value="Acyl-CoA dehydrogenase/oxidase, N-terminal domain"/>
    <property type="match status" value="1"/>
</dbReference>
<dbReference type="InterPro" id="IPR036250">
    <property type="entry name" value="AcylCo_DH-like_C"/>
</dbReference>
<reference evidence="11" key="2">
    <citation type="submission" date="2020-09" db="EMBL/GenBank/DDBJ databases">
        <authorList>
            <person name="Sun Q."/>
            <person name="Ohkuma M."/>
        </authorList>
    </citation>
    <scope>NUCLEOTIDE SEQUENCE</scope>
    <source>
        <strain evidence="11">JCM 4784</strain>
    </source>
</reference>
<evidence type="ECO:0000256" key="4">
    <source>
        <dbReference type="ARBA" id="ARBA00022827"/>
    </source>
</evidence>
<dbReference type="EMBL" id="BNBT01000038">
    <property type="protein sequence ID" value="GHE59279.1"/>
    <property type="molecule type" value="Genomic_DNA"/>
</dbReference>
<sequence>MDLDFTPWEEEFRLRARAWLAAHVPRSPLPSLETEEGFAAHRAWEGELAADRWSVVAWPEEYGGQGVDLVSWLLFEEEYYAAGAPARVSQNGISLLAPTLFDHGTAEQRARVLPPMARGEVVWAQAWSEPEAGSDLASLRATARPVAGGWRLSGQKTWSSRAAFADRAFGLFRSGPRAERPHQGLTYVMFPLDAEGVTIRPIGRLDGKPAFAEVFLDDVFVPDEDVIGAPGDGWRIAMSTARAERGLTLRSPGRFLATADRLVRLWHAYGDPADTALRDRVADAVIGARAYQLFTWAGASRIRAGGTLGAESSLNKVFWSEYDIAVHEAALDLLGAEGELTGAEAGAAAPGTEGQGVGDRDAKAQDRGDRGAEGQGAGDQGAKGQGAEGQGAEGQGAEGGCGDPSAWTEGYVFSLAGPIYAGTNEIQRDIVAERLLGLPRGRR</sequence>
<dbReference type="Pfam" id="PF00441">
    <property type="entry name" value="Acyl-CoA_dh_1"/>
    <property type="match status" value="1"/>
</dbReference>
<dbReference type="Gene3D" id="2.40.110.10">
    <property type="entry name" value="Butyryl-CoA Dehydrogenase, subunit A, domain 2"/>
    <property type="match status" value="1"/>
</dbReference>
<name>A0A919DM81_9ACTN</name>
<evidence type="ECO:0000259" key="10">
    <source>
        <dbReference type="Pfam" id="PF02771"/>
    </source>
</evidence>
<evidence type="ECO:0000256" key="6">
    <source>
        <dbReference type="RuleBase" id="RU362125"/>
    </source>
</evidence>
<evidence type="ECO:0000259" key="9">
    <source>
        <dbReference type="Pfam" id="PF02770"/>
    </source>
</evidence>
<evidence type="ECO:0000256" key="3">
    <source>
        <dbReference type="ARBA" id="ARBA00022630"/>
    </source>
</evidence>
<evidence type="ECO:0000256" key="2">
    <source>
        <dbReference type="ARBA" id="ARBA00009347"/>
    </source>
</evidence>
<gene>
    <name evidence="11" type="ORF">GCM10018785_30570</name>
</gene>
<keyword evidence="4 6" id="KW-0274">FAD</keyword>
<dbReference type="Proteomes" id="UP000608024">
    <property type="component" value="Unassembled WGS sequence"/>
</dbReference>
<feature type="domain" description="Acyl-CoA dehydrogenase/oxidase C-terminal" evidence="8">
    <location>
        <begin position="231"/>
        <end position="342"/>
    </location>
</feature>
<dbReference type="InterPro" id="IPR006091">
    <property type="entry name" value="Acyl-CoA_Oxase/DH_mid-dom"/>
</dbReference>
<feature type="compositionally biased region" description="Basic and acidic residues" evidence="7">
    <location>
        <begin position="358"/>
        <end position="372"/>
    </location>
</feature>
<dbReference type="GO" id="GO:0050660">
    <property type="term" value="F:flavin adenine dinucleotide binding"/>
    <property type="evidence" value="ECO:0007669"/>
    <property type="project" value="InterPro"/>
</dbReference>
<dbReference type="InterPro" id="IPR046373">
    <property type="entry name" value="Acyl-CoA_Oxase/DH_mid-dom_sf"/>
</dbReference>
<reference evidence="11" key="1">
    <citation type="journal article" date="2014" name="Int. J. Syst. Evol. Microbiol.">
        <title>Complete genome sequence of Corynebacterium casei LMG S-19264T (=DSM 44701T), isolated from a smear-ripened cheese.</title>
        <authorList>
            <consortium name="US DOE Joint Genome Institute (JGI-PGF)"/>
            <person name="Walter F."/>
            <person name="Albersmeier A."/>
            <person name="Kalinowski J."/>
            <person name="Ruckert C."/>
        </authorList>
    </citation>
    <scope>NUCLEOTIDE SEQUENCE</scope>
    <source>
        <strain evidence="11">JCM 4784</strain>
    </source>
</reference>
<keyword evidence="3 6" id="KW-0285">Flavoprotein</keyword>
<dbReference type="InterPro" id="IPR009100">
    <property type="entry name" value="AcylCoA_DH/oxidase_NM_dom_sf"/>
</dbReference>
<dbReference type="PANTHER" id="PTHR43292">
    <property type="entry name" value="ACYL-COA DEHYDROGENASE"/>
    <property type="match status" value="1"/>
</dbReference>
<dbReference type="GO" id="GO:0016627">
    <property type="term" value="F:oxidoreductase activity, acting on the CH-CH group of donors"/>
    <property type="evidence" value="ECO:0007669"/>
    <property type="project" value="InterPro"/>
</dbReference>
<evidence type="ECO:0000256" key="1">
    <source>
        <dbReference type="ARBA" id="ARBA00001974"/>
    </source>
</evidence>
<dbReference type="GO" id="GO:0005886">
    <property type="term" value="C:plasma membrane"/>
    <property type="evidence" value="ECO:0007669"/>
    <property type="project" value="TreeGrafter"/>
</dbReference>
<dbReference type="Gene3D" id="1.20.140.10">
    <property type="entry name" value="Butyryl-CoA Dehydrogenase, subunit A, domain 3"/>
    <property type="match status" value="1"/>
</dbReference>
<dbReference type="InterPro" id="IPR037069">
    <property type="entry name" value="AcylCoA_DH/ox_N_sf"/>
</dbReference>
<dbReference type="AlphaFoldDB" id="A0A919DM81"/>
<dbReference type="PANTHER" id="PTHR43292:SF3">
    <property type="entry name" value="ACYL-COA DEHYDROGENASE FADE29"/>
    <property type="match status" value="1"/>
</dbReference>
<organism evidence="11 12">
    <name type="scientific">Streptomyces longispororuber</name>
    <dbReference type="NCBI Taxonomy" id="68230"/>
    <lineage>
        <taxon>Bacteria</taxon>
        <taxon>Bacillati</taxon>
        <taxon>Actinomycetota</taxon>
        <taxon>Actinomycetes</taxon>
        <taxon>Kitasatosporales</taxon>
        <taxon>Streptomycetaceae</taxon>
        <taxon>Streptomyces</taxon>
    </lineage>
</organism>
<dbReference type="InterPro" id="IPR052161">
    <property type="entry name" value="Mycobact_Acyl-CoA_DH"/>
</dbReference>
<dbReference type="SUPFAM" id="SSF56645">
    <property type="entry name" value="Acyl-CoA dehydrogenase NM domain-like"/>
    <property type="match status" value="1"/>
</dbReference>
<comment type="cofactor">
    <cofactor evidence="1 6">
        <name>FAD</name>
        <dbReference type="ChEBI" id="CHEBI:57692"/>
    </cofactor>
</comment>
<comment type="similarity">
    <text evidence="2 6">Belongs to the acyl-CoA dehydrogenase family.</text>
</comment>
<accession>A0A919DM81</accession>
<keyword evidence="12" id="KW-1185">Reference proteome</keyword>
<dbReference type="InterPro" id="IPR009075">
    <property type="entry name" value="AcylCo_DH/oxidase_C"/>
</dbReference>
<dbReference type="InterPro" id="IPR013786">
    <property type="entry name" value="AcylCoA_DH/ox_N"/>
</dbReference>
<dbReference type="Pfam" id="PF02770">
    <property type="entry name" value="Acyl-CoA_dh_M"/>
    <property type="match status" value="1"/>
</dbReference>
<evidence type="ECO:0008006" key="13">
    <source>
        <dbReference type="Google" id="ProtNLM"/>
    </source>
</evidence>
<keyword evidence="5 6" id="KW-0560">Oxidoreductase</keyword>
<evidence type="ECO:0000313" key="12">
    <source>
        <dbReference type="Proteomes" id="UP000608024"/>
    </source>
</evidence>
<dbReference type="RefSeq" id="WP_229925651.1">
    <property type="nucleotide sequence ID" value="NZ_BNBT01000038.1"/>
</dbReference>
<evidence type="ECO:0000256" key="5">
    <source>
        <dbReference type="ARBA" id="ARBA00023002"/>
    </source>
</evidence>
<feature type="domain" description="Acyl-CoA dehydrogenase/oxidase N-terminal" evidence="10">
    <location>
        <begin position="9"/>
        <end position="120"/>
    </location>
</feature>
<evidence type="ECO:0000256" key="7">
    <source>
        <dbReference type="SAM" id="MobiDB-lite"/>
    </source>
</evidence>